<protein>
    <submittedName>
        <fullName evidence="1">Uncharacterized protein</fullName>
    </submittedName>
</protein>
<proteinExistence type="predicted"/>
<evidence type="ECO:0000313" key="1">
    <source>
        <dbReference type="EMBL" id="JAA78989.1"/>
    </source>
</evidence>
<dbReference type="AlphaFoldDB" id="S4NPH2"/>
<dbReference type="EMBL" id="GAIX01013571">
    <property type="protein sequence ID" value="JAA78989.1"/>
    <property type="molecule type" value="Transcribed_RNA"/>
</dbReference>
<name>S4NPH2_9NEOP</name>
<accession>S4NPH2</accession>
<organism evidence="1">
    <name type="scientific">Pararge aegeria</name>
    <name type="common">speckled wood butterfly</name>
    <dbReference type="NCBI Taxonomy" id="116150"/>
    <lineage>
        <taxon>Eukaryota</taxon>
        <taxon>Metazoa</taxon>
        <taxon>Ecdysozoa</taxon>
        <taxon>Arthropoda</taxon>
        <taxon>Hexapoda</taxon>
        <taxon>Insecta</taxon>
        <taxon>Pterygota</taxon>
        <taxon>Neoptera</taxon>
        <taxon>Endopterygota</taxon>
        <taxon>Lepidoptera</taxon>
        <taxon>Glossata</taxon>
        <taxon>Ditrysia</taxon>
        <taxon>Papilionoidea</taxon>
        <taxon>Nymphalidae</taxon>
        <taxon>Satyrinae</taxon>
        <taxon>Satyrini</taxon>
        <taxon>Parargina</taxon>
        <taxon>Pararge</taxon>
    </lineage>
</organism>
<sequence length="99" mass="11641">MPVYKILKHYKDRQRELEQQFLKMECCQTNLTPCKEIFRKKLQNLPEDDKKRLCCGVAKLELKYAYGILLHTLTDLSNSDQAEDFKEALLCLVCEKVLS</sequence>
<reference evidence="1" key="2">
    <citation type="submission" date="2013-05" db="EMBL/GenBank/DDBJ databases">
        <authorList>
            <person name="Carter J.-M."/>
            <person name="Baker S.C."/>
            <person name="Pink R."/>
            <person name="Carter D.R.F."/>
            <person name="Collins A."/>
            <person name="Tomlin J."/>
            <person name="Gibbs M."/>
            <person name="Breuker C.J."/>
        </authorList>
    </citation>
    <scope>NUCLEOTIDE SEQUENCE</scope>
    <source>
        <tissue evidence="1">Ovary</tissue>
    </source>
</reference>
<reference evidence="1" key="1">
    <citation type="journal article" date="2013" name="BMC Genomics">
        <title>Unscrambling butterfly oogenesis.</title>
        <authorList>
            <person name="Carter J.M."/>
            <person name="Baker S.C."/>
            <person name="Pink R."/>
            <person name="Carter D.R."/>
            <person name="Collins A."/>
            <person name="Tomlin J."/>
            <person name="Gibbs M."/>
            <person name="Breuker C.J."/>
        </authorList>
    </citation>
    <scope>NUCLEOTIDE SEQUENCE</scope>
    <source>
        <tissue evidence="1">Ovary</tissue>
    </source>
</reference>
<feature type="non-terminal residue" evidence="1">
    <location>
        <position position="99"/>
    </location>
</feature>